<feature type="domain" description="DUF6987" evidence="2">
    <location>
        <begin position="32"/>
        <end position="66"/>
    </location>
</feature>
<evidence type="ECO:0000259" key="2">
    <source>
        <dbReference type="Pfam" id="PF22485"/>
    </source>
</evidence>
<gene>
    <name evidence="3" type="ORF">UREG_06170</name>
</gene>
<dbReference type="GeneID" id="8441847"/>
<evidence type="ECO:0000313" key="4">
    <source>
        <dbReference type="Proteomes" id="UP000002058"/>
    </source>
</evidence>
<protein>
    <recommendedName>
        <fullName evidence="2">DUF6987 domain-containing protein</fullName>
    </recommendedName>
</protein>
<evidence type="ECO:0000313" key="3">
    <source>
        <dbReference type="EMBL" id="EEP81305.1"/>
    </source>
</evidence>
<name>C4JWZ7_UNCRE</name>
<sequence>MSDSAATQKLDETKQQATEPQAQQKTDQKPDEKEQAEHDKKLAIRMADCIQQSLDKIQPILKMITEVRTNIQLD</sequence>
<dbReference type="EMBL" id="CH476618">
    <property type="protein sequence ID" value="EEP81305.1"/>
    <property type="molecule type" value="Genomic_DNA"/>
</dbReference>
<dbReference type="RefSeq" id="XP_002583203.1">
    <property type="nucleotide sequence ID" value="XM_002583157.1"/>
</dbReference>
<proteinExistence type="predicted"/>
<dbReference type="InterPro" id="IPR054256">
    <property type="entry name" value="DUF6987"/>
</dbReference>
<evidence type="ECO:0000256" key="1">
    <source>
        <dbReference type="SAM" id="MobiDB-lite"/>
    </source>
</evidence>
<dbReference type="InParanoid" id="C4JWZ7"/>
<dbReference type="HOGENOM" id="CLU_2689647_0_0_1"/>
<reference evidence="4" key="1">
    <citation type="journal article" date="2009" name="Genome Res.">
        <title>Comparative genomic analyses of the human fungal pathogens Coccidioides and their relatives.</title>
        <authorList>
            <person name="Sharpton T.J."/>
            <person name="Stajich J.E."/>
            <person name="Rounsley S.D."/>
            <person name="Gardner M.J."/>
            <person name="Wortman J.R."/>
            <person name="Jordar V.S."/>
            <person name="Maiti R."/>
            <person name="Kodira C.D."/>
            <person name="Neafsey D.E."/>
            <person name="Zeng Q."/>
            <person name="Hung C.-Y."/>
            <person name="McMahan C."/>
            <person name="Muszewska A."/>
            <person name="Grynberg M."/>
            <person name="Mandel M.A."/>
            <person name="Kellner E.M."/>
            <person name="Barker B.M."/>
            <person name="Galgiani J.N."/>
            <person name="Orbach M.J."/>
            <person name="Kirkland T.N."/>
            <person name="Cole G.T."/>
            <person name="Henn M.R."/>
            <person name="Birren B.W."/>
            <person name="Taylor J.W."/>
        </authorList>
    </citation>
    <scope>NUCLEOTIDE SEQUENCE [LARGE SCALE GENOMIC DNA]</scope>
    <source>
        <strain evidence="4">UAMH 1704</strain>
    </source>
</reference>
<feature type="compositionally biased region" description="Polar residues" evidence="1">
    <location>
        <begin position="15"/>
        <end position="25"/>
    </location>
</feature>
<dbReference type="OrthoDB" id="3937590at2759"/>
<dbReference type="Proteomes" id="UP000002058">
    <property type="component" value="Unassembled WGS sequence"/>
</dbReference>
<dbReference type="VEuPathDB" id="FungiDB:UREG_06170"/>
<organism evidence="3 4">
    <name type="scientific">Uncinocarpus reesii (strain UAMH 1704)</name>
    <dbReference type="NCBI Taxonomy" id="336963"/>
    <lineage>
        <taxon>Eukaryota</taxon>
        <taxon>Fungi</taxon>
        <taxon>Dikarya</taxon>
        <taxon>Ascomycota</taxon>
        <taxon>Pezizomycotina</taxon>
        <taxon>Eurotiomycetes</taxon>
        <taxon>Eurotiomycetidae</taxon>
        <taxon>Onygenales</taxon>
        <taxon>Onygenaceae</taxon>
        <taxon>Uncinocarpus</taxon>
    </lineage>
</organism>
<keyword evidence="4" id="KW-1185">Reference proteome</keyword>
<dbReference type="Pfam" id="PF22485">
    <property type="entry name" value="DUF6987"/>
    <property type="match status" value="1"/>
</dbReference>
<dbReference type="eggNOG" id="ENOG502S06V">
    <property type="taxonomic scope" value="Eukaryota"/>
</dbReference>
<accession>C4JWZ7</accession>
<dbReference type="AlphaFoldDB" id="C4JWZ7"/>
<feature type="region of interest" description="Disordered" evidence="1">
    <location>
        <begin position="1"/>
        <end position="38"/>
    </location>
</feature>
<dbReference type="KEGG" id="ure:UREG_06170"/>
<feature type="compositionally biased region" description="Basic and acidic residues" evidence="1">
    <location>
        <begin position="26"/>
        <end position="38"/>
    </location>
</feature>